<gene>
    <name evidence="2" type="ORF">HNQ44_001486</name>
</gene>
<dbReference type="Proteomes" id="UP000525923">
    <property type="component" value="Unassembled WGS sequence"/>
</dbReference>
<dbReference type="AlphaFoldDB" id="A0A7W8CTS6"/>
<dbReference type="EMBL" id="JACHHE010000003">
    <property type="protein sequence ID" value="MBB5180062.1"/>
    <property type="molecule type" value="Genomic_DNA"/>
</dbReference>
<dbReference type="RefSeq" id="WP_135501761.1">
    <property type="nucleotide sequence ID" value="NZ_JACHHE010000003.1"/>
</dbReference>
<keyword evidence="1" id="KW-1133">Transmembrane helix</keyword>
<proteinExistence type="predicted"/>
<protein>
    <submittedName>
        <fullName evidence="2">Uncharacterized protein</fullName>
    </submittedName>
</protein>
<keyword evidence="3" id="KW-1185">Reference proteome</keyword>
<feature type="transmembrane region" description="Helical" evidence="1">
    <location>
        <begin position="68"/>
        <end position="85"/>
    </location>
</feature>
<sequence>MRKSTFISFIVLLILLSLYFLAIDPLLADNRWAAFFIYMLMFAGLSLLTKKLHGFAKLDKRFDGQTSVWLVAGALLFFTVFISAWQ</sequence>
<name>A0A7W8CTS6_9BACL</name>
<evidence type="ECO:0000313" key="2">
    <source>
        <dbReference type="EMBL" id="MBB5180062.1"/>
    </source>
</evidence>
<dbReference type="OrthoDB" id="9949528at2"/>
<reference evidence="2 3" key="1">
    <citation type="submission" date="2020-08" db="EMBL/GenBank/DDBJ databases">
        <title>Genomic Encyclopedia of Type Strains, Phase IV (KMG-IV): sequencing the most valuable type-strain genomes for metagenomic binning, comparative biology and taxonomic classification.</title>
        <authorList>
            <person name="Goeker M."/>
        </authorList>
    </citation>
    <scope>NUCLEOTIDE SEQUENCE [LARGE SCALE GENOMIC DNA]</scope>
    <source>
        <strain evidence="2 3">DSM 15895</strain>
    </source>
</reference>
<evidence type="ECO:0000256" key="1">
    <source>
        <dbReference type="SAM" id="Phobius"/>
    </source>
</evidence>
<comment type="caution">
    <text evidence="2">The sequence shown here is derived from an EMBL/GenBank/DDBJ whole genome shotgun (WGS) entry which is preliminary data.</text>
</comment>
<keyword evidence="1" id="KW-0812">Transmembrane</keyword>
<accession>A0A7W8CTS6</accession>
<evidence type="ECO:0000313" key="3">
    <source>
        <dbReference type="Proteomes" id="UP000525923"/>
    </source>
</evidence>
<organism evidence="2 3">
    <name type="scientific">Planococcus koreensis</name>
    <dbReference type="NCBI Taxonomy" id="112331"/>
    <lineage>
        <taxon>Bacteria</taxon>
        <taxon>Bacillati</taxon>
        <taxon>Bacillota</taxon>
        <taxon>Bacilli</taxon>
        <taxon>Bacillales</taxon>
        <taxon>Caryophanaceae</taxon>
        <taxon>Planococcus</taxon>
    </lineage>
</organism>
<feature type="transmembrane region" description="Helical" evidence="1">
    <location>
        <begin position="32"/>
        <end position="48"/>
    </location>
</feature>
<keyword evidence="1" id="KW-0472">Membrane</keyword>